<sequence length="48" mass="5435">MIQMTVEIDKRGAPWAPLLTMERLRPLDCESGEPSMKCEAIPHQIAQI</sequence>
<dbReference type="PATRIC" id="fig|1360.105.peg.1170"/>
<comment type="caution">
    <text evidence="1">The sequence shown here is derived from an EMBL/GenBank/DDBJ whole genome shotgun (WGS) entry which is preliminary data.</text>
</comment>
<reference evidence="2" key="1">
    <citation type="submission" date="2015-10" db="EMBL/GenBank/DDBJ databases">
        <title>Draft Genome Sequences of 11 Lactococcus lactis subspecies cremoris strains.</title>
        <authorList>
            <person name="Wels M."/>
            <person name="Backus L."/>
            <person name="Boekhorst J."/>
            <person name="Dijkstra A."/>
            <person name="Beerthuizen M."/>
            <person name="Kelly W."/>
            <person name="Siezen R."/>
            <person name="Bachmann H."/>
            <person name="Van Hijum S."/>
        </authorList>
    </citation>
    <scope>NUCLEOTIDE SEQUENCE [LARGE SCALE GENOMIC DNA]</scope>
    <source>
        <strain evidence="2">KF282</strain>
    </source>
</reference>
<name>A0A0V8D389_LACLL</name>
<organism evidence="1 2">
    <name type="scientific">Lactococcus lactis subsp. lactis</name>
    <name type="common">Streptococcus lactis</name>
    <dbReference type="NCBI Taxonomy" id="1360"/>
    <lineage>
        <taxon>Bacteria</taxon>
        <taxon>Bacillati</taxon>
        <taxon>Bacillota</taxon>
        <taxon>Bacilli</taxon>
        <taxon>Lactobacillales</taxon>
        <taxon>Streptococcaceae</taxon>
        <taxon>Lactococcus</taxon>
    </lineage>
</organism>
<evidence type="ECO:0000313" key="2">
    <source>
        <dbReference type="Proteomes" id="UP000053058"/>
    </source>
</evidence>
<dbReference type="Proteomes" id="UP000053058">
    <property type="component" value="Unassembled WGS sequence"/>
</dbReference>
<accession>A0A0V8D389</accession>
<proteinExistence type="predicted"/>
<dbReference type="AlphaFoldDB" id="A0A0V8D389"/>
<gene>
    <name evidence="1" type="ORF">KF282_0172</name>
</gene>
<evidence type="ECO:0000313" key="1">
    <source>
        <dbReference type="EMBL" id="KSU07981.1"/>
    </source>
</evidence>
<dbReference type="EMBL" id="LKLN01000008">
    <property type="protein sequence ID" value="KSU07981.1"/>
    <property type="molecule type" value="Genomic_DNA"/>
</dbReference>
<protein>
    <submittedName>
        <fullName evidence="1">Uncharacterized protein</fullName>
    </submittedName>
</protein>